<dbReference type="HAMAP" id="MF_00518">
    <property type="entry name" value="Deacylase_Dtd"/>
    <property type="match status" value="1"/>
</dbReference>
<comment type="function">
    <text evidence="2">An aminoacyl-tRNA editing enzyme that deacylates mischarged D-aminoacyl-tRNAs. Also deacylates mischarged glycyl-tRNA(Ala), protecting cells against glycine mischarging by AlaRS. Acts via tRNA-based rather than protein-based catalysis; rejects L-amino acids rather than detecting D-amino acids in the active site. By recycling D-aminoacyl-tRNA to D-amino acids and free tRNA molecules, this enzyme counteracts the toxicity associated with the formation of D-aminoacyl-tRNA entities in vivo and helps enforce protein L-homochirality.</text>
</comment>
<dbReference type="NCBIfam" id="TIGR00256">
    <property type="entry name" value="D-aminoacyl-tRNA deacylase"/>
    <property type="match status" value="1"/>
</dbReference>
<sequence>MRVVIQRSKQASVTVDGQVTGAIDSGYVLLVGLTHEDTLEDVRYVAKKVAELRLWEDEEGKMNRSIVEHGGEILSVSQFTLYADTRKGRRPSFIEAARPEKALPLWEAFNEELKSTYGLKVETGVFGAMMDVSLVNDGPVTIIVESKAKE</sequence>
<evidence type="ECO:0000256" key="1">
    <source>
        <dbReference type="ARBA" id="ARBA00009673"/>
    </source>
</evidence>
<comment type="domain">
    <text evidence="2">A Gly-cisPro motif from one monomer fits into the active site of the other monomer to allow specific chiral rejection of L-amino acids.</text>
</comment>
<evidence type="ECO:0000313" key="3">
    <source>
        <dbReference type="EMBL" id="PYF08840.1"/>
    </source>
</evidence>
<dbReference type="InterPro" id="IPR023509">
    <property type="entry name" value="DTD-like_sf"/>
</dbReference>
<dbReference type="GO" id="GO:0000049">
    <property type="term" value="F:tRNA binding"/>
    <property type="evidence" value="ECO:0007669"/>
    <property type="project" value="UniProtKB-UniRule"/>
</dbReference>
<gene>
    <name evidence="2" type="primary">dtd</name>
    <name evidence="3" type="ORF">BJ095_10160</name>
</gene>
<name>A0A318TY68_9BACL</name>
<dbReference type="FunFam" id="3.50.80.10:FF:000001">
    <property type="entry name" value="D-aminoacyl-tRNA deacylase"/>
    <property type="match status" value="1"/>
</dbReference>
<dbReference type="OrthoDB" id="9801395at2"/>
<dbReference type="CDD" id="cd00563">
    <property type="entry name" value="Dtyr_deacylase"/>
    <property type="match status" value="1"/>
</dbReference>
<comment type="subcellular location">
    <subcellularLocation>
        <location evidence="2">Cytoplasm</location>
    </subcellularLocation>
</comment>
<comment type="caution">
    <text evidence="3">The sequence shown here is derived from an EMBL/GenBank/DDBJ whole genome shotgun (WGS) entry which is preliminary data.</text>
</comment>
<dbReference type="GO" id="GO:0005737">
    <property type="term" value="C:cytoplasm"/>
    <property type="evidence" value="ECO:0007669"/>
    <property type="project" value="UniProtKB-SubCell"/>
</dbReference>
<protein>
    <recommendedName>
        <fullName evidence="2">D-aminoacyl-tRNA deacylase</fullName>
        <shortName evidence="2">DTD</shortName>
        <ecNumber evidence="2">3.1.1.96</ecNumber>
    </recommendedName>
    <alternativeName>
        <fullName evidence="2">Gly-tRNA(Ala) deacylase</fullName>
        <ecNumber evidence="2">3.1.1.-</ecNumber>
    </alternativeName>
</protein>
<dbReference type="EMBL" id="QJTJ01000001">
    <property type="protein sequence ID" value="PYF08840.1"/>
    <property type="molecule type" value="Genomic_DNA"/>
</dbReference>
<dbReference type="InterPro" id="IPR003732">
    <property type="entry name" value="Daa-tRNA_deacyls_DTD"/>
</dbReference>
<reference evidence="3 4" key="1">
    <citation type="submission" date="2018-06" db="EMBL/GenBank/DDBJ databases">
        <title>Genomic Encyclopedia of Archaeal and Bacterial Type Strains, Phase II (KMG-II): from individual species to whole genera.</title>
        <authorList>
            <person name="Goeker M."/>
        </authorList>
    </citation>
    <scope>NUCLEOTIDE SEQUENCE [LARGE SCALE GENOMIC DNA]</scope>
    <source>
        <strain evidence="3 4">KACC 16626</strain>
    </source>
</reference>
<keyword evidence="2" id="KW-0820">tRNA-binding</keyword>
<dbReference type="Pfam" id="PF02580">
    <property type="entry name" value="Tyr_Deacylase"/>
    <property type="match status" value="1"/>
</dbReference>
<keyword evidence="2" id="KW-0963">Cytoplasm</keyword>
<dbReference type="PANTHER" id="PTHR10472:SF5">
    <property type="entry name" value="D-AMINOACYL-TRNA DEACYLASE 1"/>
    <property type="match status" value="1"/>
</dbReference>
<organism evidence="3 4">
    <name type="scientific">Ureibacillus chungkukjangi</name>
    <dbReference type="NCBI Taxonomy" id="1202712"/>
    <lineage>
        <taxon>Bacteria</taxon>
        <taxon>Bacillati</taxon>
        <taxon>Bacillota</taxon>
        <taxon>Bacilli</taxon>
        <taxon>Bacillales</taxon>
        <taxon>Caryophanaceae</taxon>
        <taxon>Ureibacillus</taxon>
    </lineage>
</organism>
<feature type="short sequence motif" description="Gly-cisPro motif, important for rejection of L-amino acids" evidence="2">
    <location>
        <begin position="138"/>
        <end position="139"/>
    </location>
</feature>
<dbReference type="SUPFAM" id="SSF69500">
    <property type="entry name" value="DTD-like"/>
    <property type="match status" value="1"/>
</dbReference>
<dbReference type="GO" id="GO:0051500">
    <property type="term" value="F:D-tyrosyl-tRNA(Tyr) deacylase activity"/>
    <property type="evidence" value="ECO:0007669"/>
    <property type="project" value="TreeGrafter"/>
</dbReference>
<dbReference type="Proteomes" id="UP000247416">
    <property type="component" value="Unassembled WGS sequence"/>
</dbReference>
<keyword evidence="2" id="KW-0694">RNA-binding</keyword>
<comment type="catalytic activity">
    <reaction evidence="2">
        <text>glycyl-tRNA(Ala) + H2O = tRNA(Ala) + glycine + H(+)</text>
        <dbReference type="Rhea" id="RHEA:53744"/>
        <dbReference type="Rhea" id="RHEA-COMP:9657"/>
        <dbReference type="Rhea" id="RHEA-COMP:13640"/>
        <dbReference type="ChEBI" id="CHEBI:15377"/>
        <dbReference type="ChEBI" id="CHEBI:15378"/>
        <dbReference type="ChEBI" id="CHEBI:57305"/>
        <dbReference type="ChEBI" id="CHEBI:78442"/>
        <dbReference type="ChEBI" id="CHEBI:78522"/>
    </reaction>
</comment>
<dbReference type="Gene3D" id="3.50.80.10">
    <property type="entry name" value="D-tyrosyl-tRNA(Tyr) deacylase"/>
    <property type="match status" value="1"/>
</dbReference>
<keyword evidence="4" id="KW-1185">Reference proteome</keyword>
<comment type="catalytic activity">
    <reaction evidence="2">
        <text>a D-aminoacyl-tRNA + H2O = a tRNA + a D-alpha-amino acid + H(+)</text>
        <dbReference type="Rhea" id="RHEA:13953"/>
        <dbReference type="Rhea" id="RHEA-COMP:10123"/>
        <dbReference type="Rhea" id="RHEA-COMP:10124"/>
        <dbReference type="ChEBI" id="CHEBI:15377"/>
        <dbReference type="ChEBI" id="CHEBI:15378"/>
        <dbReference type="ChEBI" id="CHEBI:59871"/>
        <dbReference type="ChEBI" id="CHEBI:78442"/>
        <dbReference type="ChEBI" id="CHEBI:79333"/>
        <dbReference type="EC" id="3.1.1.96"/>
    </reaction>
</comment>
<dbReference type="EC" id="3.1.1.96" evidence="2"/>
<dbReference type="GO" id="GO:0106026">
    <property type="term" value="F:Gly-tRNA(Ala) deacylase activity"/>
    <property type="evidence" value="ECO:0007669"/>
    <property type="project" value="UniProtKB-UniRule"/>
</dbReference>
<dbReference type="AlphaFoldDB" id="A0A318TY68"/>
<comment type="similarity">
    <text evidence="1 2">Belongs to the DTD family.</text>
</comment>
<dbReference type="GO" id="GO:0019478">
    <property type="term" value="P:D-amino acid catabolic process"/>
    <property type="evidence" value="ECO:0007669"/>
    <property type="project" value="UniProtKB-UniRule"/>
</dbReference>
<dbReference type="RefSeq" id="WP_107934587.1">
    <property type="nucleotide sequence ID" value="NZ_CP085009.1"/>
</dbReference>
<keyword evidence="2" id="KW-0378">Hydrolase</keyword>
<evidence type="ECO:0000313" key="4">
    <source>
        <dbReference type="Proteomes" id="UP000247416"/>
    </source>
</evidence>
<dbReference type="EC" id="3.1.1.-" evidence="2"/>
<accession>A0A318TY68</accession>
<dbReference type="GO" id="GO:0043908">
    <property type="term" value="F:Ser(Gly)-tRNA(Ala) hydrolase activity"/>
    <property type="evidence" value="ECO:0007669"/>
    <property type="project" value="UniProtKB-UniRule"/>
</dbReference>
<comment type="subunit">
    <text evidence="2">Homodimer.</text>
</comment>
<proteinExistence type="inferred from homology"/>
<dbReference type="PANTHER" id="PTHR10472">
    <property type="entry name" value="D-TYROSYL-TRNA TYR DEACYLASE"/>
    <property type="match status" value="1"/>
</dbReference>
<evidence type="ECO:0000256" key="2">
    <source>
        <dbReference type="HAMAP-Rule" id="MF_00518"/>
    </source>
</evidence>